<accession>W7TUZ3</accession>
<keyword evidence="3" id="KW-1185">Reference proteome</keyword>
<organism evidence="2 3">
    <name type="scientific">Nannochloropsis gaditana</name>
    <dbReference type="NCBI Taxonomy" id="72520"/>
    <lineage>
        <taxon>Eukaryota</taxon>
        <taxon>Sar</taxon>
        <taxon>Stramenopiles</taxon>
        <taxon>Ochrophyta</taxon>
        <taxon>Eustigmatophyceae</taxon>
        <taxon>Eustigmatales</taxon>
        <taxon>Monodopsidaceae</taxon>
        <taxon>Nannochloropsis</taxon>
    </lineage>
</organism>
<name>W7TUZ3_9STRA</name>
<comment type="caution">
    <text evidence="2">The sequence shown here is derived from an EMBL/GenBank/DDBJ whole genome shotgun (WGS) entry which is preliminary data.</text>
</comment>
<evidence type="ECO:0000313" key="3">
    <source>
        <dbReference type="Proteomes" id="UP000019335"/>
    </source>
</evidence>
<feature type="compositionally biased region" description="Low complexity" evidence="1">
    <location>
        <begin position="84"/>
        <end position="103"/>
    </location>
</feature>
<sequence>MHFLPRKTVSERSVTHKAFRWSSISFSRLAHITNHPSAFPTGPSPPFLFPSLPVFPPFLPPSIPPNPRTPLCSTSRSPPPLPQPSFASPSPTTSRTSPRPSASWAWGSGMPGLTPLAPLSGTRS</sequence>
<evidence type="ECO:0000313" key="2">
    <source>
        <dbReference type="EMBL" id="EWM24144.1"/>
    </source>
</evidence>
<reference evidence="2 3" key="1">
    <citation type="journal article" date="2014" name="Mol. Plant">
        <title>Chromosome Scale Genome Assembly and Transcriptome Profiling of Nannochloropsis gaditana in Nitrogen Depletion.</title>
        <authorList>
            <person name="Corteggiani Carpinelli E."/>
            <person name="Telatin A."/>
            <person name="Vitulo N."/>
            <person name="Forcato C."/>
            <person name="D'Angelo M."/>
            <person name="Schiavon R."/>
            <person name="Vezzi A."/>
            <person name="Giacometti G.M."/>
            <person name="Morosinotto T."/>
            <person name="Valle G."/>
        </authorList>
    </citation>
    <scope>NUCLEOTIDE SEQUENCE [LARGE SCALE GENOMIC DNA]</scope>
    <source>
        <strain evidence="2 3">B-31</strain>
    </source>
</reference>
<gene>
    <name evidence="2" type="ORF">Naga_101535g1</name>
</gene>
<dbReference type="EMBL" id="AZIL01001336">
    <property type="protein sequence ID" value="EWM24144.1"/>
    <property type="molecule type" value="Genomic_DNA"/>
</dbReference>
<evidence type="ECO:0000256" key="1">
    <source>
        <dbReference type="SAM" id="MobiDB-lite"/>
    </source>
</evidence>
<feature type="region of interest" description="Disordered" evidence="1">
    <location>
        <begin position="65"/>
        <end position="124"/>
    </location>
</feature>
<dbReference type="Proteomes" id="UP000019335">
    <property type="component" value="Chromosome 14"/>
</dbReference>
<protein>
    <submittedName>
        <fullName evidence="2">Uncharacterized protein</fullName>
    </submittedName>
</protein>
<proteinExistence type="predicted"/>
<dbReference type="AlphaFoldDB" id="W7TUZ3"/>